<accession>A0A809SEU4</accession>
<dbReference type="AlphaFoldDB" id="A0A809SEU4"/>
<keyword evidence="5" id="KW-0653">Protein transport</keyword>
<dbReference type="Pfam" id="PF02108">
    <property type="entry name" value="FliH"/>
    <property type="match status" value="1"/>
</dbReference>
<dbReference type="KEGG" id="npy:NPRO_18190"/>
<evidence type="ECO:0000256" key="2">
    <source>
        <dbReference type="ARBA" id="ARBA00006602"/>
    </source>
</evidence>
<evidence type="ECO:0000256" key="3">
    <source>
        <dbReference type="ARBA" id="ARBA00022448"/>
    </source>
</evidence>
<keyword evidence="4" id="KW-1005">Bacterial flagellum biogenesis</keyword>
<gene>
    <name evidence="8" type="ORF">NPRO_18190</name>
</gene>
<evidence type="ECO:0000256" key="6">
    <source>
        <dbReference type="ARBA" id="ARBA00023225"/>
    </source>
</evidence>
<keyword evidence="3" id="KW-0813">Transport</keyword>
<name>A0A809SEU4_9BACT</name>
<dbReference type="EMBL" id="AP021858">
    <property type="protein sequence ID" value="BBO24224.1"/>
    <property type="molecule type" value="Genomic_DNA"/>
</dbReference>
<dbReference type="InterPro" id="IPR018035">
    <property type="entry name" value="Flagellar_FliH/T3SS_HrpE"/>
</dbReference>
<comment type="function">
    <text evidence="1">Needed for flagellar regrowth and assembly.</text>
</comment>
<dbReference type="GO" id="GO:0005829">
    <property type="term" value="C:cytosol"/>
    <property type="evidence" value="ECO:0007669"/>
    <property type="project" value="TreeGrafter"/>
</dbReference>
<protein>
    <submittedName>
        <fullName evidence="8">Hypothetical conserved protein</fullName>
    </submittedName>
</protein>
<evidence type="ECO:0000313" key="8">
    <source>
        <dbReference type="EMBL" id="BBO24224.1"/>
    </source>
</evidence>
<reference evidence="8" key="1">
    <citation type="journal article" name="DNA Res.">
        <title>The physiological potential of anammox bacteria as revealed by their core genome structure.</title>
        <authorList>
            <person name="Okubo T."/>
            <person name="Toyoda A."/>
            <person name="Fukuhara K."/>
            <person name="Uchiyama I."/>
            <person name="Harigaya Y."/>
            <person name="Kuroiwa M."/>
            <person name="Suzuki T."/>
            <person name="Murakami Y."/>
            <person name="Suwa Y."/>
            <person name="Takami H."/>
        </authorList>
    </citation>
    <scope>NUCLEOTIDE SEQUENCE</scope>
    <source>
        <strain evidence="8">317325-2</strain>
    </source>
</reference>
<evidence type="ECO:0000313" key="9">
    <source>
        <dbReference type="Proteomes" id="UP000662873"/>
    </source>
</evidence>
<dbReference type="Proteomes" id="UP000662873">
    <property type="component" value="Chromosome"/>
</dbReference>
<dbReference type="GO" id="GO:0044781">
    <property type="term" value="P:bacterial-type flagellum organization"/>
    <property type="evidence" value="ECO:0007669"/>
    <property type="project" value="UniProtKB-KW"/>
</dbReference>
<sequence length="219" mass="23814">MSERAQVKSFAQALLPVADALAIQAQFGSGRPGRSARALAQAKESARQEGYDEGFRQGVAAGREEGIRQVRDEFDEQIRGFGASLGEALTAIDRSWDEYLQNCELPLAQLAVSIATKVLAAEIESNPESVLPLVRRALSEVRHAKVARIRVNPFDSEVVRERSQELLACAPSLDRVDVVEDASIQGGCRIESDGGIIDSTIDNQIRLILSALREDKEAA</sequence>
<comment type="similarity">
    <text evidence="2">Belongs to the FliH family.</text>
</comment>
<evidence type="ECO:0000256" key="5">
    <source>
        <dbReference type="ARBA" id="ARBA00022927"/>
    </source>
</evidence>
<organism evidence="8 9">
    <name type="scientific">Candidatus Nitrosymbiomonas proteolyticus</name>
    <dbReference type="NCBI Taxonomy" id="2608984"/>
    <lineage>
        <taxon>Bacteria</taxon>
        <taxon>Bacillati</taxon>
        <taxon>Armatimonadota</taxon>
        <taxon>Armatimonadota incertae sedis</taxon>
        <taxon>Candidatus Nitrosymbiomonas</taxon>
    </lineage>
</organism>
<dbReference type="InterPro" id="IPR051472">
    <property type="entry name" value="T3SS_Stator/FliH"/>
</dbReference>
<dbReference type="PANTHER" id="PTHR34982">
    <property type="entry name" value="YOP PROTEINS TRANSLOCATION PROTEIN L"/>
    <property type="match status" value="1"/>
</dbReference>
<feature type="domain" description="Flagellar assembly protein FliH/Type III secretion system HrpE" evidence="7">
    <location>
        <begin position="84"/>
        <end position="206"/>
    </location>
</feature>
<proteinExistence type="inferred from homology"/>
<evidence type="ECO:0000256" key="1">
    <source>
        <dbReference type="ARBA" id="ARBA00003041"/>
    </source>
</evidence>
<dbReference type="GO" id="GO:0015031">
    <property type="term" value="P:protein transport"/>
    <property type="evidence" value="ECO:0007669"/>
    <property type="project" value="UniProtKB-KW"/>
</dbReference>
<evidence type="ECO:0000259" key="7">
    <source>
        <dbReference type="Pfam" id="PF02108"/>
    </source>
</evidence>
<keyword evidence="6" id="KW-1006">Bacterial flagellum protein export</keyword>
<evidence type="ECO:0000256" key="4">
    <source>
        <dbReference type="ARBA" id="ARBA00022795"/>
    </source>
</evidence>
<dbReference type="SUPFAM" id="SSF160527">
    <property type="entry name" value="V-type ATPase subunit E-like"/>
    <property type="match status" value="1"/>
</dbReference>
<dbReference type="PANTHER" id="PTHR34982:SF1">
    <property type="entry name" value="FLAGELLAR ASSEMBLY PROTEIN FLIH"/>
    <property type="match status" value="1"/>
</dbReference>